<evidence type="ECO:0000313" key="7">
    <source>
        <dbReference type="Proteomes" id="UP000281343"/>
    </source>
</evidence>
<proteinExistence type="inferred from homology"/>
<feature type="binding site" evidence="4">
    <location>
        <begin position="128"/>
        <end position="136"/>
    </location>
    <ligand>
        <name>ATP</name>
        <dbReference type="ChEBI" id="CHEBI:30616"/>
    </ligand>
</feature>
<dbReference type="GO" id="GO:0009396">
    <property type="term" value="P:folic acid-containing compound biosynthetic process"/>
    <property type="evidence" value="ECO:0007669"/>
    <property type="project" value="TreeGrafter"/>
</dbReference>
<dbReference type="Proteomes" id="UP000281343">
    <property type="component" value="Unassembled WGS sequence"/>
</dbReference>
<dbReference type="Pfam" id="PF01812">
    <property type="entry name" value="5-FTHF_cyc-lig"/>
    <property type="match status" value="1"/>
</dbReference>
<dbReference type="Gene3D" id="3.40.50.10420">
    <property type="entry name" value="NagB/RpiA/CoA transferase-like"/>
    <property type="match status" value="1"/>
</dbReference>
<dbReference type="RefSeq" id="WP_121898340.1">
    <property type="nucleotide sequence ID" value="NZ_RCNT01000006.1"/>
</dbReference>
<keyword evidence="2 4" id="KW-0547">Nucleotide-binding</keyword>
<feature type="binding site" evidence="4">
    <location>
        <begin position="7"/>
        <end position="11"/>
    </location>
    <ligand>
        <name>ATP</name>
        <dbReference type="ChEBI" id="CHEBI:30616"/>
    </ligand>
</feature>
<evidence type="ECO:0000313" key="6">
    <source>
        <dbReference type="EMBL" id="RMA41626.1"/>
    </source>
</evidence>
<dbReference type="PANTHER" id="PTHR23407:SF1">
    <property type="entry name" value="5-FORMYLTETRAHYDROFOLATE CYCLO-LIGASE"/>
    <property type="match status" value="1"/>
</dbReference>
<dbReference type="InterPro" id="IPR024185">
    <property type="entry name" value="FTHF_cligase-like_sf"/>
</dbReference>
<dbReference type="PANTHER" id="PTHR23407">
    <property type="entry name" value="ATPASE INHIBITOR/5-FORMYLTETRAHYDROFOLATE CYCLO-LIGASE"/>
    <property type="match status" value="1"/>
</dbReference>
<reference evidence="6 7" key="1">
    <citation type="submission" date="2018-10" db="EMBL/GenBank/DDBJ databases">
        <authorList>
            <person name="Jung H.S."/>
            <person name="Jeon C.O."/>
        </authorList>
    </citation>
    <scope>NUCLEOTIDE SEQUENCE [LARGE SCALE GENOMIC DNA]</scope>
    <source>
        <strain evidence="6 7">MA-7-27</strain>
    </source>
</reference>
<dbReference type="PIRSF" id="PIRSF006806">
    <property type="entry name" value="FTHF_cligase"/>
    <property type="match status" value="1"/>
</dbReference>
<evidence type="ECO:0000256" key="5">
    <source>
        <dbReference type="RuleBase" id="RU361279"/>
    </source>
</evidence>
<dbReference type="GO" id="GO:0046872">
    <property type="term" value="F:metal ion binding"/>
    <property type="evidence" value="ECO:0007669"/>
    <property type="project" value="UniProtKB-KW"/>
</dbReference>
<dbReference type="SUPFAM" id="SSF100950">
    <property type="entry name" value="NagB/RpiA/CoA transferase-like"/>
    <property type="match status" value="1"/>
</dbReference>
<dbReference type="GO" id="GO:0035999">
    <property type="term" value="P:tetrahydrofolate interconversion"/>
    <property type="evidence" value="ECO:0007669"/>
    <property type="project" value="TreeGrafter"/>
</dbReference>
<dbReference type="InterPro" id="IPR002698">
    <property type="entry name" value="FTHF_cligase"/>
</dbReference>
<dbReference type="OrthoDB" id="9801938at2"/>
<feature type="binding site" evidence="4">
    <location>
        <position position="50"/>
    </location>
    <ligand>
        <name>substrate</name>
    </ligand>
</feature>
<dbReference type="NCBIfam" id="TIGR02727">
    <property type="entry name" value="MTHFS_bact"/>
    <property type="match status" value="1"/>
</dbReference>
<evidence type="ECO:0000256" key="2">
    <source>
        <dbReference type="ARBA" id="ARBA00022741"/>
    </source>
</evidence>
<dbReference type="GO" id="GO:0005524">
    <property type="term" value="F:ATP binding"/>
    <property type="evidence" value="ECO:0007669"/>
    <property type="project" value="UniProtKB-KW"/>
</dbReference>
<sequence>MTLSEQKAALRRDAYAARQTAFAEGHGLAATAALLAEIGPVSGHVISGYMPIRTELDPIPAMTALAARNLVCVPVIAAKGKPLRFREWTPATEMVPGPFGARIPADGDWLEPDILIVPLVGFDRAANRLGYGGGFYDRTLARLRANGPVRALGFAFAAQQLPPLPVEPTDQPLDAVVTETGTIRPPEPPLP</sequence>
<comment type="caution">
    <text evidence="6">The sequence shown here is derived from an EMBL/GenBank/DDBJ whole genome shotgun (WGS) entry which is preliminary data.</text>
</comment>
<dbReference type="AlphaFoldDB" id="A0A3L9Y679"/>
<dbReference type="EMBL" id="RCNT01000006">
    <property type="protein sequence ID" value="RMA41626.1"/>
    <property type="molecule type" value="Genomic_DNA"/>
</dbReference>
<accession>A0A3L9Y679</accession>
<keyword evidence="6" id="KW-0436">Ligase</keyword>
<keyword evidence="7" id="KW-1185">Reference proteome</keyword>
<protein>
    <recommendedName>
        <fullName evidence="5">5-formyltetrahydrofolate cyclo-ligase</fullName>
        <ecNumber evidence="5">6.3.3.2</ecNumber>
    </recommendedName>
</protein>
<evidence type="ECO:0000256" key="4">
    <source>
        <dbReference type="PIRSR" id="PIRSR006806-1"/>
    </source>
</evidence>
<evidence type="ECO:0000256" key="1">
    <source>
        <dbReference type="ARBA" id="ARBA00010638"/>
    </source>
</evidence>
<dbReference type="InterPro" id="IPR037171">
    <property type="entry name" value="NagB/RpiA_transferase-like"/>
</dbReference>
<comment type="similarity">
    <text evidence="1 5">Belongs to the 5-formyltetrahydrofolate cyclo-ligase family.</text>
</comment>
<name>A0A3L9Y679_9RHOB</name>
<feature type="binding site" evidence="4">
    <location>
        <position position="55"/>
    </location>
    <ligand>
        <name>substrate</name>
    </ligand>
</feature>
<gene>
    <name evidence="6" type="ORF">D9R08_12150</name>
</gene>
<comment type="catalytic activity">
    <reaction evidence="5">
        <text>(6S)-5-formyl-5,6,7,8-tetrahydrofolate + ATP = (6R)-5,10-methenyltetrahydrofolate + ADP + phosphate</text>
        <dbReference type="Rhea" id="RHEA:10488"/>
        <dbReference type="ChEBI" id="CHEBI:30616"/>
        <dbReference type="ChEBI" id="CHEBI:43474"/>
        <dbReference type="ChEBI" id="CHEBI:57455"/>
        <dbReference type="ChEBI" id="CHEBI:57457"/>
        <dbReference type="ChEBI" id="CHEBI:456216"/>
        <dbReference type="EC" id="6.3.3.2"/>
    </reaction>
</comment>
<comment type="cofactor">
    <cofactor evidence="5">
        <name>Mg(2+)</name>
        <dbReference type="ChEBI" id="CHEBI:18420"/>
    </cofactor>
</comment>
<organism evidence="6 7">
    <name type="scientific">Rhodophyticola porphyridii</name>
    <dbReference type="NCBI Taxonomy" id="1852017"/>
    <lineage>
        <taxon>Bacteria</taxon>
        <taxon>Pseudomonadati</taxon>
        <taxon>Pseudomonadota</taxon>
        <taxon>Alphaproteobacteria</taxon>
        <taxon>Rhodobacterales</taxon>
        <taxon>Roseobacteraceae</taxon>
        <taxon>Rhodophyticola</taxon>
    </lineage>
</organism>
<dbReference type="GO" id="GO:0030272">
    <property type="term" value="F:5-formyltetrahydrofolate cyclo-ligase activity"/>
    <property type="evidence" value="ECO:0007669"/>
    <property type="project" value="UniProtKB-EC"/>
</dbReference>
<dbReference type="EC" id="6.3.3.2" evidence="5"/>
<keyword evidence="3 4" id="KW-0067">ATP-binding</keyword>
<keyword evidence="5" id="KW-0479">Metal-binding</keyword>
<evidence type="ECO:0000256" key="3">
    <source>
        <dbReference type="ARBA" id="ARBA00022840"/>
    </source>
</evidence>
<keyword evidence="5" id="KW-0460">Magnesium</keyword>